<proteinExistence type="predicted"/>
<sequence length="85" mass="9306">MFGVMSENDKYELILGSYSGRTEILVTLLLCIAVCHSPLKIKIMTILRVSTAPLGKKEPGGTRDVTTQISMACIFMAVTPPMLME</sequence>
<name>A0A3M6TQP3_POCDA</name>
<protein>
    <submittedName>
        <fullName evidence="1">Uncharacterized protein</fullName>
    </submittedName>
</protein>
<accession>A0A3M6TQP3</accession>
<organism evidence="1 2">
    <name type="scientific">Pocillopora damicornis</name>
    <name type="common">Cauliflower coral</name>
    <name type="synonym">Millepora damicornis</name>
    <dbReference type="NCBI Taxonomy" id="46731"/>
    <lineage>
        <taxon>Eukaryota</taxon>
        <taxon>Metazoa</taxon>
        <taxon>Cnidaria</taxon>
        <taxon>Anthozoa</taxon>
        <taxon>Hexacorallia</taxon>
        <taxon>Scleractinia</taxon>
        <taxon>Astrocoeniina</taxon>
        <taxon>Pocilloporidae</taxon>
        <taxon>Pocillopora</taxon>
    </lineage>
</organism>
<reference evidence="1 2" key="1">
    <citation type="journal article" date="2018" name="Sci. Rep.">
        <title>Comparative analysis of the Pocillopora damicornis genome highlights role of immune system in coral evolution.</title>
        <authorList>
            <person name="Cunning R."/>
            <person name="Bay R.A."/>
            <person name="Gillette P."/>
            <person name="Baker A.C."/>
            <person name="Traylor-Knowles N."/>
        </authorList>
    </citation>
    <scope>NUCLEOTIDE SEQUENCE [LARGE SCALE GENOMIC DNA]</scope>
    <source>
        <strain evidence="1">RSMAS</strain>
        <tissue evidence="1">Whole animal</tissue>
    </source>
</reference>
<keyword evidence="2" id="KW-1185">Reference proteome</keyword>
<dbReference type="EMBL" id="RCHS01003181">
    <property type="protein sequence ID" value="RMX43588.1"/>
    <property type="molecule type" value="Genomic_DNA"/>
</dbReference>
<comment type="caution">
    <text evidence="1">The sequence shown here is derived from an EMBL/GenBank/DDBJ whole genome shotgun (WGS) entry which is preliminary data.</text>
</comment>
<gene>
    <name evidence="1" type="ORF">pdam_00023418</name>
</gene>
<dbReference type="AlphaFoldDB" id="A0A3M6TQP3"/>
<evidence type="ECO:0000313" key="2">
    <source>
        <dbReference type="Proteomes" id="UP000275408"/>
    </source>
</evidence>
<evidence type="ECO:0000313" key="1">
    <source>
        <dbReference type="EMBL" id="RMX43588.1"/>
    </source>
</evidence>
<dbReference type="Proteomes" id="UP000275408">
    <property type="component" value="Unassembled WGS sequence"/>
</dbReference>